<evidence type="ECO:0000313" key="9">
    <source>
        <dbReference type="Proteomes" id="UP000323454"/>
    </source>
</evidence>
<dbReference type="GO" id="GO:0003988">
    <property type="term" value="F:acetyl-CoA C-acyltransferase activity"/>
    <property type="evidence" value="ECO:0007669"/>
    <property type="project" value="UniProtKB-EC"/>
</dbReference>
<feature type="active site" description="Proton acceptor" evidence="4">
    <location>
        <position position="345"/>
    </location>
</feature>
<reference evidence="8 9" key="1">
    <citation type="submission" date="2019-09" db="EMBL/GenBank/DDBJ databases">
        <title>Goodfellowia gen. nov., a new genus of the Pseudonocardineae related to Actinoalloteichus, containing Goodfellowia coeruleoviolacea gen. nov., comb. nov. gen. nov., comb. nov.</title>
        <authorList>
            <person name="Labeda D."/>
        </authorList>
    </citation>
    <scope>NUCLEOTIDE SEQUENCE [LARGE SCALE GENOMIC DNA]</scope>
    <source>
        <strain evidence="8 9">AN110305</strain>
    </source>
</reference>
<proteinExistence type="inferred from homology"/>
<dbReference type="PROSITE" id="PS00737">
    <property type="entry name" value="THIOLASE_2"/>
    <property type="match status" value="1"/>
</dbReference>
<sequence length="389" mass="40621">MRDAVIVEAVRSPVGKGKSSGTLAGVHPVELLAHSLRALVDRSGIDPALVEDVIGGCVDQVGEQAMNTTRYAWLSAGFPESVPATTIDRQCGSSQQAVHFAAQAVLSGAADLVVACGVESMSRVPMWSNVGEGNDPFGPGIAARYPDGLVPQGISAELIAAKWGLGRAELDDFALHSHRKAASAASAGVFAKEVAPLNGVTGDESIRPETSAQALSGLRPAYYSAEMAERFPEIGWHVTAGNSSPLNDGSAALLVTTSENAARLGLRPRARLHSFAVVGDDPIYMLTGVIPATEKVLARAGLGIEDIDLFEVNEAFASVVLAWQRETGAREDRVNVNGGAIALGHPLGASGARIMTTLVHALEQRDARYGLQLMCEAGGMANATILERL</sequence>
<dbReference type="InterPro" id="IPR020617">
    <property type="entry name" value="Thiolase_C"/>
</dbReference>
<dbReference type="InterPro" id="IPR016039">
    <property type="entry name" value="Thiolase-like"/>
</dbReference>
<comment type="caution">
    <text evidence="8">The sequence shown here is derived from an EMBL/GenBank/DDBJ whole genome shotgun (WGS) entry which is preliminary data.</text>
</comment>
<evidence type="ECO:0000259" key="7">
    <source>
        <dbReference type="Pfam" id="PF02803"/>
    </source>
</evidence>
<dbReference type="InterPro" id="IPR002155">
    <property type="entry name" value="Thiolase"/>
</dbReference>
<dbReference type="RefSeq" id="WP_149852640.1">
    <property type="nucleotide sequence ID" value="NZ_VUOB01000053.1"/>
</dbReference>
<dbReference type="OrthoDB" id="9764638at2"/>
<dbReference type="SUPFAM" id="SSF53901">
    <property type="entry name" value="Thiolase-like"/>
    <property type="match status" value="2"/>
</dbReference>
<dbReference type="Gene3D" id="3.40.47.10">
    <property type="match status" value="2"/>
</dbReference>
<dbReference type="EC" id="2.3.1.16" evidence="8"/>
<reference evidence="8 9" key="2">
    <citation type="submission" date="2019-09" db="EMBL/GenBank/DDBJ databases">
        <authorList>
            <person name="Jin C."/>
        </authorList>
    </citation>
    <scope>NUCLEOTIDE SEQUENCE [LARGE SCALE GENOMIC DNA]</scope>
    <source>
        <strain evidence="8 9">AN110305</strain>
    </source>
</reference>
<dbReference type="InterPro" id="IPR020613">
    <property type="entry name" value="Thiolase_CS"/>
</dbReference>
<dbReference type="PIRSF" id="PIRSF000429">
    <property type="entry name" value="Ac-CoA_Ac_transf"/>
    <property type="match status" value="1"/>
</dbReference>
<feature type="domain" description="Thiolase C-terminal" evidence="7">
    <location>
        <begin position="267"/>
        <end position="388"/>
    </location>
</feature>
<dbReference type="PANTHER" id="PTHR43365">
    <property type="entry name" value="BLR7806 PROTEIN"/>
    <property type="match status" value="1"/>
</dbReference>
<keyword evidence="9" id="KW-1185">Reference proteome</keyword>
<evidence type="ECO:0000313" key="8">
    <source>
        <dbReference type="EMBL" id="KAA2256110.1"/>
    </source>
</evidence>
<evidence type="ECO:0000256" key="5">
    <source>
        <dbReference type="RuleBase" id="RU003557"/>
    </source>
</evidence>
<evidence type="ECO:0000256" key="3">
    <source>
        <dbReference type="ARBA" id="ARBA00023315"/>
    </source>
</evidence>
<keyword evidence="2 5" id="KW-0808">Transferase</keyword>
<feature type="active site" description="Acyl-thioester intermediate" evidence="4">
    <location>
        <position position="91"/>
    </location>
</feature>
<evidence type="ECO:0000256" key="1">
    <source>
        <dbReference type="ARBA" id="ARBA00010982"/>
    </source>
</evidence>
<dbReference type="Pfam" id="PF00108">
    <property type="entry name" value="Thiolase_N"/>
    <property type="match status" value="1"/>
</dbReference>
<dbReference type="CDD" id="cd00751">
    <property type="entry name" value="thiolase"/>
    <property type="match status" value="1"/>
</dbReference>
<evidence type="ECO:0000259" key="6">
    <source>
        <dbReference type="Pfam" id="PF00108"/>
    </source>
</evidence>
<comment type="similarity">
    <text evidence="1 5">Belongs to the thiolase-like superfamily. Thiolase family.</text>
</comment>
<accession>A0A5B2WYX8</accession>
<organism evidence="8 9">
    <name type="scientific">Solihabitans fulvus</name>
    <dbReference type="NCBI Taxonomy" id="1892852"/>
    <lineage>
        <taxon>Bacteria</taxon>
        <taxon>Bacillati</taxon>
        <taxon>Actinomycetota</taxon>
        <taxon>Actinomycetes</taxon>
        <taxon>Pseudonocardiales</taxon>
        <taxon>Pseudonocardiaceae</taxon>
        <taxon>Solihabitans</taxon>
    </lineage>
</organism>
<feature type="domain" description="Thiolase N-terminal" evidence="6">
    <location>
        <begin position="5"/>
        <end position="258"/>
    </location>
</feature>
<evidence type="ECO:0000256" key="4">
    <source>
        <dbReference type="PIRSR" id="PIRSR000429-1"/>
    </source>
</evidence>
<dbReference type="AlphaFoldDB" id="A0A5B2WYX8"/>
<evidence type="ECO:0000256" key="2">
    <source>
        <dbReference type="ARBA" id="ARBA00022679"/>
    </source>
</evidence>
<keyword evidence="3 5" id="KW-0012">Acyltransferase</keyword>
<dbReference type="EMBL" id="VUOB01000053">
    <property type="protein sequence ID" value="KAA2256110.1"/>
    <property type="molecule type" value="Genomic_DNA"/>
</dbReference>
<dbReference type="Proteomes" id="UP000323454">
    <property type="component" value="Unassembled WGS sequence"/>
</dbReference>
<gene>
    <name evidence="8" type="ORF">F0L68_27095</name>
</gene>
<dbReference type="InterPro" id="IPR020616">
    <property type="entry name" value="Thiolase_N"/>
</dbReference>
<feature type="active site" description="Proton acceptor" evidence="4">
    <location>
        <position position="375"/>
    </location>
</feature>
<dbReference type="Pfam" id="PF02803">
    <property type="entry name" value="Thiolase_C"/>
    <property type="match status" value="1"/>
</dbReference>
<name>A0A5B2WYX8_9PSEU</name>
<dbReference type="PANTHER" id="PTHR43365:SF1">
    <property type="entry name" value="ACETYL-COA C-ACYLTRANSFERASE"/>
    <property type="match status" value="1"/>
</dbReference>
<dbReference type="NCBIfam" id="TIGR01930">
    <property type="entry name" value="AcCoA-C-Actrans"/>
    <property type="match status" value="1"/>
</dbReference>
<protein>
    <submittedName>
        <fullName evidence="8">Acetyl-CoA C-acyltransferase</fullName>
        <ecNumber evidence="8">2.3.1.16</ecNumber>
    </submittedName>
</protein>